<gene>
    <name evidence="1" type="ORF">DHL47_06675</name>
</gene>
<name>A0ABS5AWQ1_9STRE</name>
<dbReference type="PANTHER" id="PTHR34986:SF1">
    <property type="entry name" value="PROTEIN YIAL"/>
    <property type="match status" value="1"/>
</dbReference>
<comment type="caution">
    <text evidence="1">The sequence shown here is derived from an EMBL/GenBank/DDBJ whole genome shotgun (WGS) entry which is preliminary data.</text>
</comment>
<dbReference type="EMBL" id="QFAY01000011">
    <property type="protein sequence ID" value="MBP2621008.1"/>
    <property type="molecule type" value="Genomic_DNA"/>
</dbReference>
<dbReference type="InterPro" id="IPR037012">
    <property type="entry name" value="NanQ/TabA/YiaL_sf"/>
</dbReference>
<dbReference type="SUPFAM" id="SSF51197">
    <property type="entry name" value="Clavaminate synthase-like"/>
    <property type="match status" value="1"/>
</dbReference>
<dbReference type="Pfam" id="PF04074">
    <property type="entry name" value="DUF386"/>
    <property type="match status" value="1"/>
</dbReference>
<organism evidence="1 2">
    <name type="scientific">Streptococcus panodentis</name>
    <dbReference type="NCBI Taxonomy" id="1581472"/>
    <lineage>
        <taxon>Bacteria</taxon>
        <taxon>Bacillati</taxon>
        <taxon>Bacillota</taxon>
        <taxon>Bacilli</taxon>
        <taxon>Lactobacillales</taxon>
        <taxon>Streptococcaceae</taxon>
        <taxon>Streptococcus</taxon>
    </lineage>
</organism>
<protein>
    <submittedName>
        <fullName evidence="1">Beta-galactosidase</fullName>
    </submittedName>
</protein>
<dbReference type="Proteomes" id="UP001519349">
    <property type="component" value="Unassembled WGS sequence"/>
</dbReference>
<dbReference type="InterPro" id="IPR004375">
    <property type="entry name" value="NanQ/TabA/YiaL"/>
</dbReference>
<accession>A0ABS5AWQ1</accession>
<evidence type="ECO:0000313" key="1">
    <source>
        <dbReference type="EMBL" id="MBP2621008.1"/>
    </source>
</evidence>
<proteinExistence type="predicted"/>
<reference evidence="1 2" key="1">
    <citation type="submission" date="2018-05" db="EMBL/GenBank/DDBJ databases">
        <title>Draft genome sequence of Streptococcus panodentis CCUG 70867T.</title>
        <authorList>
            <person name="Salva-Serra F."/>
            <person name="Mendez V."/>
            <person name="Jaen-Luchoro D."/>
            <person name="Gonzales-Siles L."/>
            <person name="Karlsson R."/>
            <person name="Engstrom-Jakobsson H."/>
            <person name="Busquets A."/>
            <person name="Gomila M."/>
            <person name="Pineiro-Iglesias B."/>
            <person name="Bennasar-Figueras A."/>
            <person name="Seeger M."/>
            <person name="Moore E."/>
        </authorList>
    </citation>
    <scope>NUCLEOTIDE SEQUENCE [LARGE SCALE GENOMIC DNA]</scope>
    <source>
        <strain evidence="1 2">CCUG 70867</strain>
    </source>
</reference>
<dbReference type="PANTHER" id="PTHR34986">
    <property type="entry name" value="EVOLVED BETA-GALACTOSIDASE SUBUNIT BETA"/>
    <property type="match status" value="1"/>
</dbReference>
<keyword evidence="2" id="KW-1185">Reference proteome</keyword>
<dbReference type="Gene3D" id="2.60.120.370">
    <property type="entry name" value="YhcH/YjgK/YiaL"/>
    <property type="match status" value="1"/>
</dbReference>
<dbReference type="NCBIfam" id="TIGR00022">
    <property type="entry name" value="YhcH/YjgK/YiaL family protein"/>
    <property type="match status" value="1"/>
</dbReference>
<evidence type="ECO:0000313" key="2">
    <source>
        <dbReference type="Proteomes" id="UP001519349"/>
    </source>
</evidence>
<sequence length="150" mass="17291">MIFDELNHLADYKGIHRNSDAAIDYLLNHDMSLLDLGRYEIDGERAFFFVQENTLHREPSDSFEFHKRYLDLHFLLRGREKIVYGCGEKDIRKAYDAEADIGFAVCKSAVPFILDESCFAAFLPEESHRPNGFAGRGENVRKCVVKVQLD</sequence>
<dbReference type="RefSeq" id="WP_209551285.1">
    <property type="nucleotide sequence ID" value="NZ_QFAY01000011.1"/>
</dbReference>